<evidence type="ECO:0000313" key="4">
    <source>
        <dbReference type="Proteomes" id="UP000297245"/>
    </source>
</evidence>
<sequence>MHHDSLPIQPLPSLAASTALSIQSNKSTTRPRLRRSEAGSPRLSKFRKSLKTLTKASNNKLLGLMIDPGHTLATVPSNSGCDSSASAHANAGSASASASSSNQSNQNCVAISSSHSTNAGDEPSDQSGGTDIGSNPVSNSAGNDSSPDQGTTQIESNPSQSTVSRSNAPPSTSPSSAGSNISLSVENSSSFTSSSSSESLPIISNLPTSSPDPLNPNSVSSLTPSPTSSLLPVFNSSSPDTSSTSSTSLIIIASVLGSLFTVLLLFGICLGIWFYRRRRQRRRHTHESNTKYIYGAIGRRSGPRSGGIVPFPSGGQLTTGIREKSSTTNNSNPNQSTSDIRAATAGTTFISTNSSVAVDLPIVENSGPRNLISPGGDINDRAGINTPDFGGRRGGRRDAQEVEDSGAFRQVTETDLSLPPPGYSA</sequence>
<evidence type="ECO:0008006" key="5">
    <source>
        <dbReference type="Google" id="ProtNLM"/>
    </source>
</evidence>
<feature type="region of interest" description="Disordered" evidence="1">
    <location>
        <begin position="304"/>
        <end position="339"/>
    </location>
</feature>
<dbReference type="Proteomes" id="UP000297245">
    <property type="component" value="Unassembled WGS sequence"/>
</dbReference>
<accession>A0A4V4HFL9</accession>
<dbReference type="AlphaFoldDB" id="A0A4V4HFL9"/>
<feature type="compositionally biased region" description="Low complexity" evidence="1">
    <location>
        <begin position="164"/>
        <end position="205"/>
    </location>
</feature>
<keyword evidence="2" id="KW-0472">Membrane</keyword>
<evidence type="ECO:0000256" key="1">
    <source>
        <dbReference type="SAM" id="MobiDB-lite"/>
    </source>
</evidence>
<feature type="transmembrane region" description="Helical" evidence="2">
    <location>
        <begin position="249"/>
        <end position="275"/>
    </location>
</feature>
<protein>
    <recommendedName>
        <fullName evidence="5">Mid2 domain-containing protein</fullName>
    </recommendedName>
</protein>
<feature type="compositionally biased region" description="Polar residues" evidence="1">
    <location>
        <begin position="108"/>
        <end position="163"/>
    </location>
</feature>
<feature type="compositionally biased region" description="Low complexity" evidence="1">
    <location>
        <begin position="326"/>
        <end position="338"/>
    </location>
</feature>
<feature type="compositionally biased region" description="Polar residues" evidence="1">
    <location>
        <begin position="15"/>
        <end position="30"/>
    </location>
</feature>
<feature type="compositionally biased region" description="Low complexity" evidence="1">
    <location>
        <begin position="83"/>
        <end position="107"/>
    </location>
</feature>
<keyword evidence="2" id="KW-0812">Transmembrane</keyword>
<name>A0A4V4HFL9_DENBC</name>
<organism evidence="3 4">
    <name type="scientific">Dendrothele bispora (strain CBS 962.96)</name>
    <dbReference type="NCBI Taxonomy" id="1314807"/>
    <lineage>
        <taxon>Eukaryota</taxon>
        <taxon>Fungi</taxon>
        <taxon>Dikarya</taxon>
        <taxon>Basidiomycota</taxon>
        <taxon>Agaricomycotina</taxon>
        <taxon>Agaricomycetes</taxon>
        <taxon>Agaricomycetidae</taxon>
        <taxon>Agaricales</taxon>
        <taxon>Agaricales incertae sedis</taxon>
        <taxon>Dendrothele</taxon>
    </lineage>
</organism>
<feature type="compositionally biased region" description="Low complexity" evidence="1">
    <location>
        <begin position="215"/>
        <end position="228"/>
    </location>
</feature>
<evidence type="ECO:0000313" key="3">
    <source>
        <dbReference type="EMBL" id="THU95445.1"/>
    </source>
</evidence>
<evidence type="ECO:0000256" key="2">
    <source>
        <dbReference type="SAM" id="Phobius"/>
    </source>
</evidence>
<gene>
    <name evidence="3" type="ORF">K435DRAFT_798097</name>
</gene>
<keyword evidence="4" id="KW-1185">Reference proteome</keyword>
<feature type="region of interest" description="Disordered" evidence="1">
    <location>
        <begin position="373"/>
        <end position="425"/>
    </location>
</feature>
<feature type="region of interest" description="Disordered" evidence="1">
    <location>
        <begin position="1"/>
        <end position="47"/>
    </location>
</feature>
<keyword evidence="2" id="KW-1133">Transmembrane helix</keyword>
<reference evidence="3 4" key="1">
    <citation type="journal article" date="2019" name="Nat. Ecol. Evol.">
        <title>Megaphylogeny resolves global patterns of mushroom evolution.</title>
        <authorList>
            <person name="Varga T."/>
            <person name="Krizsan K."/>
            <person name="Foldi C."/>
            <person name="Dima B."/>
            <person name="Sanchez-Garcia M."/>
            <person name="Sanchez-Ramirez S."/>
            <person name="Szollosi G.J."/>
            <person name="Szarkandi J.G."/>
            <person name="Papp V."/>
            <person name="Albert L."/>
            <person name="Andreopoulos W."/>
            <person name="Angelini C."/>
            <person name="Antonin V."/>
            <person name="Barry K.W."/>
            <person name="Bougher N.L."/>
            <person name="Buchanan P."/>
            <person name="Buyck B."/>
            <person name="Bense V."/>
            <person name="Catcheside P."/>
            <person name="Chovatia M."/>
            <person name="Cooper J."/>
            <person name="Damon W."/>
            <person name="Desjardin D."/>
            <person name="Finy P."/>
            <person name="Geml J."/>
            <person name="Haridas S."/>
            <person name="Hughes K."/>
            <person name="Justo A."/>
            <person name="Karasinski D."/>
            <person name="Kautmanova I."/>
            <person name="Kiss B."/>
            <person name="Kocsube S."/>
            <person name="Kotiranta H."/>
            <person name="LaButti K.M."/>
            <person name="Lechner B.E."/>
            <person name="Liimatainen K."/>
            <person name="Lipzen A."/>
            <person name="Lukacs Z."/>
            <person name="Mihaltcheva S."/>
            <person name="Morgado L.N."/>
            <person name="Niskanen T."/>
            <person name="Noordeloos M.E."/>
            <person name="Ohm R.A."/>
            <person name="Ortiz-Santana B."/>
            <person name="Ovrebo C."/>
            <person name="Racz N."/>
            <person name="Riley R."/>
            <person name="Savchenko A."/>
            <person name="Shiryaev A."/>
            <person name="Soop K."/>
            <person name="Spirin V."/>
            <person name="Szebenyi C."/>
            <person name="Tomsovsky M."/>
            <person name="Tulloss R.E."/>
            <person name="Uehling J."/>
            <person name="Grigoriev I.V."/>
            <person name="Vagvolgyi C."/>
            <person name="Papp T."/>
            <person name="Martin F.M."/>
            <person name="Miettinen O."/>
            <person name="Hibbett D.S."/>
            <person name="Nagy L.G."/>
        </authorList>
    </citation>
    <scope>NUCLEOTIDE SEQUENCE [LARGE SCALE GENOMIC DNA]</scope>
    <source>
        <strain evidence="3 4">CBS 962.96</strain>
    </source>
</reference>
<dbReference type="EMBL" id="ML179199">
    <property type="protein sequence ID" value="THU95445.1"/>
    <property type="molecule type" value="Genomic_DNA"/>
</dbReference>
<feature type="region of interest" description="Disordered" evidence="1">
    <location>
        <begin position="77"/>
        <end position="228"/>
    </location>
</feature>
<proteinExistence type="predicted"/>